<comment type="similarity">
    <text evidence="5">Belongs to the TDD superfamily. DTWD2 family.</text>
</comment>
<keyword evidence="9" id="KW-1185">Reference proteome</keyword>
<dbReference type="OrthoDB" id="408541at2759"/>
<sequence>MDQDFIQFADEIVLGESVQRSSCSKCRRPERVCWCSYLPKVPVTINGKIIVLQHPDEEKRNLKTGPMLFHGMASGQCIIYYGKKFPSAKHEGLKEMLEEQYTYVLYPGPQSRSITTVSDIHPKGAPYNLVLIDGTWQQAKSMYFHSTFLHSLPQVDYFMFYIYSYIVSWR</sequence>
<dbReference type="GO" id="GO:0016432">
    <property type="term" value="F:tRNA-uridine aminocarboxypropyltransferase activity"/>
    <property type="evidence" value="ECO:0007669"/>
    <property type="project" value="UniProtKB-EC"/>
</dbReference>
<dbReference type="InterPro" id="IPR039262">
    <property type="entry name" value="DTWD2/TAPT"/>
</dbReference>
<comment type="caution">
    <text evidence="8">The sequence shown here is derived from an EMBL/GenBank/DDBJ whole genome shotgun (WGS) entry which is preliminary data.</text>
</comment>
<evidence type="ECO:0000256" key="3">
    <source>
        <dbReference type="ARBA" id="ARBA00022691"/>
    </source>
</evidence>
<feature type="domain" description="DTW" evidence="7">
    <location>
        <begin position="19"/>
        <end position="170"/>
    </location>
</feature>
<protein>
    <recommendedName>
        <fullName evidence="1">tRNA-uridine aminocarboxypropyltransferase</fullName>
        <ecNumber evidence="1">2.5.1.25</ecNumber>
    </recommendedName>
</protein>
<comment type="catalytic activity">
    <reaction evidence="6">
        <text>a uridine in tRNA + S-adenosyl-L-methionine = a 3-[(3S)-3-amino-3-carboxypropyl]uridine in tRNA + S-methyl-5'-thioadenosine + H(+)</text>
        <dbReference type="Rhea" id="RHEA:62432"/>
        <dbReference type="Rhea" id="RHEA-COMP:13339"/>
        <dbReference type="Rhea" id="RHEA-COMP:16092"/>
        <dbReference type="ChEBI" id="CHEBI:15378"/>
        <dbReference type="ChEBI" id="CHEBI:17509"/>
        <dbReference type="ChEBI" id="CHEBI:59789"/>
        <dbReference type="ChEBI" id="CHEBI:65315"/>
        <dbReference type="ChEBI" id="CHEBI:82930"/>
        <dbReference type="EC" id="2.5.1.25"/>
    </reaction>
</comment>
<evidence type="ECO:0000256" key="4">
    <source>
        <dbReference type="ARBA" id="ARBA00022694"/>
    </source>
</evidence>
<dbReference type="InterPro" id="IPR005636">
    <property type="entry name" value="DTW"/>
</dbReference>
<evidence type="ECO:0000313" key="9">
    <source>
        <dbReference type="Proteomes" id="UP000076858"/>
    </source>
</evidence>
<keyword evidence="2" id="KW-0808">Transferase</keyword>
<reference evidence="8 9" key="1">
    <citation type="submission" date="2016-03" db="EMBL/GenBank/DDBJ databases">
        <title>EvidentialGene: Evidence-directed Construction of Genes on Genomes.</title>
        <authorList>
            <person name="Gilbert D.G."/>
            <person name="Choi J.-H."/>
            <person name="Mockaitis K."/>
            <person name="Colbourne J."/>
            <person name="Pfrender M."/>
        </authorList>
    </citation>
    <scope>NUCLEOTIDE SEQUENCE [LARGE SCALE GENOMIC DNA]</scope>
    <source>
        <strain evidence="8 9">Xinb3</strain>
        <tissue evidence="8">Complete organism</tissue>
    </source>
</reference>
<dbReference type="STRING" id="35525.A0A164JYW7"/>
<dbReference type="AlphaFoldDB" id="A0A164JYW7"/>
<evidence type="ECO:0000256" key="1">
    <source>
        <dbReference type="ARBA" id="ARBA00012386"/>
    </source>
</evidence>
<proteinExistence type="inferred from homology"/>
<evidence type="ECO:0000256" key="5">
    <source>
        <dbReference type="ARBA" id="ARBA00034489"/>
    </source>
</evidence>
<dbReference type="Pfam" id="PF03942">
    <property type="entry name" value="DTW"/>
    <property type="match status" value="1"/>
</dbReference>
<evidence type="ECO:0000256" key="2">
    <source>
        <dbReference type="ARBA" id="ARBA00022679"/>
    </source>
</evidence>
<organism evidence="8 9">
    <name type="scientific">Daphnia magna</name>
    <dbReference type="NCBI Taxonomy" id="35525"/>
    <lineage>
        <taxon>Eukaryota</taxon>
        <taxon>Metazoa</taxon>
        <taxon>Ecdysozoa</taxon>
        <taxon>Arthropoda</taxon>
        <taxon>Crustacea</taxon>
        <taxon>Branchiopoda</taxon>
        <taxon>Diplostraca</taxon>
        <taxon>Cladocera</taxon>
        <taxon>Anomopoda</taxon>
        <taxon>Daphniidae</taxon>
        <taxon>Daphnia</taxon>
    </lineage>
</organism>
<name>A0A164JYW7_9CRUS</name>
<evidence type="ECO:0000256" key="6">
    <source>
        <dbReference type="ARBA" id="ARBA00048718"/>
    </source>
</evidence>
<dbReference type="EMBL" id="LRGB01003460">
    <property type="protein sequence ID" value="KZS02786.1"/>
    <property type="molecule type" value="Genomic_DNA"/>
</dbReference>
<evidence type="ECO:0000259" key="7">
    <source>
        <dbReference type="SMART" id="SM01144"/>
    </source>
</evidence>
<gene>
    <name evidence="8" type="ORF">APZ42_000031</name>
</gene>
<dbReference type="EC" id="2.5.1.25" evidence="1"/>
<keyword evidence="3" id="KW-0949">S-adenosyl-L-methionine</keyword>
<evidence type="ECO:0000313" key="8">
    <source>
        <dbReference type="EMBL" id="KZS02786.1"/>
    </source>
</evidence>
<keyword evidence="4" id="KW-0819">tRNA processing</keyword>
<dbReference type="PANTHER" id="PTHR21392:SF0">
    <property type="entry name" value="TRNA-URIDINE AMINOCARBOXYPROPYLTRANSFERASE 2"/>
    <property type="match status" value="1"/>
</dbReference>
<dbReference type="GO" id="GO:0008033">
    <property type="term" value="P:tRNA processing"/>
    <property type="evidence" value="ECO:0007669"/>
    <property type="project" value="UniProtKB-KW"/>
</dbReference>
<dbReference type="SMART" id="SM01144">
    <property type="entry name" value="DTW"/>
    <property type="match status" value="1"/>
</dbReference>
<accession>A0A164JYW7</accession>
<dbReference type="PANTHER" id="PTHR21392">
    <property type="entry name" value="TRNA-URIDINE AMINOCARBOXYPROPYLTRANSFERASE 2"/>
    <property type="match status" value="1"/>
</dbReference>
<dbReference type="Proteomes" id="UP000076858">
    <property type="component" value="Unassembled WGS sequence"/>
</dbReference>